<accession>A0ABV2LF24</accession>
<evidence type="ECO:0000313" key="1">
    <source>
        <dbReference type="EMBL" id="MET3695341.1"/>
    </source>
</evidence>
<comment type="caution">
    <text evidence="1">The sequence shown here is derived from an EMBL/GenBank/DDBJ whole genome shotgun (WGS) entry which is preliminary data.</text>
</comment>
<protein>
    <submittedName>
        <fullName evidence="1">DNA-binding transcriptional regulator AlpA</fullName>
    </submittedName>
</protein>
<dbReference type="Proteomes" id="UP001549145">
    <property type="component" value="Unassembled WGS sequence"/>
</dbReference>
<name>A0ABV2LF24_9HYPH</name>
<proteinExistence type="predicted"/>
<sequence length="79" mass="8716">MPKHPQLDLQDEPAFKTGKAASYIGVAHSTLNKMRREGRAPAHVVVGWRKFVWARRDLDSYLAARRVEAAAASDQGGEA</sequence>
<gene>
    <name evidence="1" type="ORF">ABID43_004909</name>
</gene>
<dbReference type="RefSeq" id="WP_238278987.1">
    <property type="nucleotide sequence ID" value="NZ_BPQL01000048.1"/>
</dbReference>
<reference evidence="1 2" key="1">
    <citation type="submission" date="2024-06" db="EMBL/GenBank/DDBJ databases">
        <title>Genomic Encyclopedia of Type Strains, Phase IV (KMG-IV): sequencing the most valuable type-strain genomes for metagenomic binning, comparative biology and taxonomic classification.</title>
        <authorList>
            <person name="Goeker M."/>
        </authorList>
    </citation>
    <scope>NUCLEOTIDE SEQUENCE [LARGE SCALE GENOMIC DNA]</scope>
    <source>
        <strain evidence="1 2">DSM 21331</strain>
    </source>
</reference>
<dbReference type="EMBL" id="JBEPMM010000026">
    <property type="protein sequence ID" value="MET3695341.1"/>
    <property type="molecule type" value="Genomic_DNA"/>
</dbReference>
<organism evidence="1 2">
    <name type="scientific">Methylobacterium goesingense</name>
    <dbReference type="NCBI Taxonomy" id="243690"/>
    <lineage>
        <taxon>Bacteria</taxon>
        <taxon>Pseudomonadati</taxon>
        <taxon>Pseudomonadota</taxon>
        <taxon>Alphaproteobacteria</taxon>
        <taxon>Hyphomicrobiales</taxon>
        <taxon>Methylobacteriaceae</taxon>
        <taxon>Methylobacterium</taxon>
    </lineage>
</organism>
<keyword evidence="1" id="KW-0238">DNA-binding</keyword>
<keyword evidence="2" id="KW-1185">Reference proteome</keyword>
<evidence type="ECO:0000313" key="2">
    <source>
        <dbReference type="Proteomes" id="UP001549145"/>
    </source>
</evidence>
<dbReference type="GO" id="GO:0003677">
    <property type="term" value="F:DNA binding"/>
    <property type="evidence" value="ECO:0007669"/>
    <property type="project" value="UniProtKB-KW"/>
</dbReference>